<dbReference type="PATRIC" id="fig|1189621.3.peg.808"/>
<dbReference type="InterPro" id="IPR036465">
    <property type="entry name" value="vWFA_dom_sf"/>
</dbReference>
<dbReference type="InterPro" id="IPR002035">
    <property type="entry name" value="VWF_A"/>
</dbReference>
<evidence type="ECO:0000256" key="2">
    <source>
        <dbReference type="ARBA" id="ARBA00022692"/>
    </source>
</evidence>
<keyword evidence="3 5" id="KW-1133">Transmembrane helix</keyword>
<evidence type="ECO:0000313" key="8">
    <source>
        <dbReference type="Proteomes" id="UP000005551"/>
    </source>
</evidence>
<evidence type="ECO:0000313" key="7">
    <source>
        <dbReference type="EMBL" id="EIM78379.1"/>
    </source>
</evidence>
<keyword evidence="1" id="KW-1003">Cell membrane</keyword>
<dbReference type="Proteomes" id="UP000005551">
    <property type="component" value="Unassembled WGS sequence"/>
</dbReference>
<keyword evidence="8" id="KW-1185">Reference proteome</keyword>
<dbReference type="PANTHER" id="PTHR22550:SF5">
    <property type="entry name" value="LEUCINE ZIPPER PROTEIN 4"/>
    <property type="match status" value="1"/>
</dbReference>
<dbReference type="Gene3D" id="3.40.50.410">
    <property type="entry name" value="von Willebrand factor, type A domain"/>
    <property type="match status" value="1"/>
</dbReference>
<feature type="domain" description="VWFA" evidence="6">
    <location>
        <begin position="83"/>
        <end position="282"/>
    </location>
</feature>
<dbReference type="InterPro" id="IPR050768">
    <property type="entry name" value="UPF0353/GerABKA_families"/>
</dbReference>
<proteinExistence type="predicted"/>
<evidence type="ECO:0000256" key="4">
    <source>
        <dbReference type="ARBA" id="ARBA00023136"/>
    </source>
</evidence>
<sequence>MREIMIWAYPDKGLILGMVVVFLLLYNIYLFRFYRINKKLRVKKTRLAYKLVLRGLYVLLFLIALAGPSIGSALKEIKEEGRDIFIAVDLSRSMNATDIAPSRLQRVKFELKNLVRTFSGDRLGLIIFSSEAFLQCPLTFDQNVLQLHIDGLNTDLVPNQGTDIAAPLAMALDRFRQDADVAPNTAKTIILISDGEDWGENLPPVIDQLREAGISVFSLGVGTEAGSTIPEKGSVLLDRTTRQPAITILEADNLKMIANQTEGQYFELSDVAQEMPLLIQEVQRLEGAVIGSRTVEASANKYFYFLLAGLVLAFIDMIYPVKTIAL</sequence>
<comment type="caution">
    <text evidence="7">The sequence shown here is derived from an EMBL/GenBank/DDBJ whole genome shotgun (WGS) entry which is preliminary data.</text>
</comment>
<evidence type="ECO:0000256" key="3">
    <source>
        <dbReference type="ARBA" id="ARBA00022989"/>
    </source>
</evidence>
<name>I5C977_9BACT</name>
<dbReference type="SUPFAM" id="SSF53300">
    <property type="entry name" value="vWA-like"/>
    <property type="match status" value="1"/>
</dbReference>
<dbReference type="STRING" id="1189621.A3SI_03865"/>
<feature type="transmembrane region" description="Helical" evidence="5">
    <location>
        <begin position="302"/>
        <end position="321"/>
    </location>
</feature>
<accession>I5C977</accession>
<keyword evidence="4 5" id="KW-0472">Membrane</keyword>
<feature type="transmembrane region" description="Helical" evidence="5">
    <location>
        <begin position="51"/>
        <end position="70"/>
    </location>
</feature>
<reference evidence="7 8" key="1">
    <citation type="submission" date="2012-05" db="EMBL/GenBank/DDBJ databases">
        <title>Genome sequence of Nitritalea halalkaliphila LW7.</title>
        <authorList>
            <person name="Jangir P.K."/>
            <person name="Singh A."/>
            <person name="Shivaji S."/>
            <person name="Sharma R."/>
        </authorList>
    </citation>
    <scope>NUCLEOTIDE SEQUENCE [LARGE SCALE GENOMIC DNA]</scope>
    <source>
        <strain evidence="7 8">LW7</strain>
    </source>
</reference>
<dbReference type="PROSITE" id="PS50234">
    <property type="entry name" value="VWFA"/>
    <property type="match status" value="1"/>
</dbReference>
<dbReference type="PANTHER" id="PTHR22550">
    <property type="entry name" value="SPORE GERMINATION PROTEIN"/>
    <property type="match status" value="1"/>
</dbReference>
<dbReference type="AlphaFoldDB" id="I5C977"/>
<dbReference type="SMART" id="SM00327">
    <property type="entry name" value="VWA"/>
    <property type="match status" value="1"/>
</dbReference>
<feature type="transmembrane region" description="Helical" evidence="5">
    <location>
        <begin position="12"/>
        <end position="31"/>
    </location>
</feature>
<evidence type="ECO:0000259" key="6">
    <source>
        <dbReference type="PROSITE" id="PS50234"/>
    </source>
</evidence>
<evidence type="ECO:0000256" key="1">
    <source>
        <dbReference type="ARBA" id="ARBA00022475"/>
    </source>
</evidence>
<gene>
    <name evidence="7" type="ORF">A3SI_03865</name>
</gene>
<evidence type="ECO:0000256" key="5">
    <source>
        <dbReference type="SAM" id="Phobius"/>
    </source>
</evidence>
<dbReference type="EMBL" id="AJYA01000007">
    <property type="protein sequence ID" value="EIM78379.1"/>
    <property type="molecule type" value="Genomic_DNA"/>
</dbReference>
<dbReference type="Pfam" id="PF13519">
    <property type="entry name" value="VWA_2"/>
    <property type="match status" value="1"/>
</dbReference>
<protein>
    <submittedName>
        <fullName evidence="7">von Willebrand factor A</fullName>
    </submittedName>
</protein>
<keyword evidence="2 5" id="KW-0812">Transmembrane</keyword>
<organism evidence="7 8">
    <name type="scientific">Nitritalea halalkaliphila LW7</name>
    <dbReference type="NCBI Taxonomy" id="1189621"/>
    <lineage>
        <taxon>Bacteria</taxon>
        <taxon>Pseudomonadati</taxon>
        <taxon>Bacteroidota</taxon>
        <taxon>Cytophagia</taxon>
        <taxon>Cytophagales</taxon>
        <taxon>Cyclobacteriaceae</taxon>
        <taxon>Nitritalea</taxon>
    </lineage>
</organism>